<sequence length="523" mass="57314">MKPAHWIVLVALAYAESVAAGSGCYVAPFDCHPATDIRPDIPRDFADESRAYAQLAWQDFVALNFPAATAADGRPLAQASKTRGLNALGGSYTAVWEVYPEARDIFRPHAGLPEPFGSGHDIPAICVAAGLGARLPMFRRRRRVLGTAPVLDEYIQADRMGPIIDPSGRYVRYGIHFNQSMFDYIAAHHLYSRDGQARFDVRDPHHDRSPVHFPRGRYGALTGSIFVKAAWKILDARDDPSMFYRVRAYIYDAPGGAFHDEPTVEPHCEVRTVGLVGFHIVHFTQSAPQGVWATFEHVNNAPWLSDFRSGTPARYTFFDPARCASVHGQPACRYDVLPAQPWNPQRPGQLPTQLIRIAAPGAWAIEVNRAMQRVLQQYDGRTVWANYYLADVQFPTAGTAGTVRANPDGAATPSFLANTTMETYIPGFDAHARTSNGDAVPASDQMAAIRLAPGPVDPWQPRVINRAGGAERVSSSCIGCHLDAAMTTGASGDFVFALDRATQSRDHRSTSIEHLRQAGVAPR</sequence>
<reference evidence="2 3" key="1">
    <citation type="submission" date="2008-03" db="EMBL/GenBank/DDBJ databases">
        <title>Sequencing of the draft genome and assembly of Burkholderia ambifaria IOP40-10.</title>
        <authorList>
            <consortium name="US DOE Joint Genome Institute (JGI-PGF)"/>
            <person name="Copeland A."/>
            <person name="Lucas S."/>
            <person name="Lapidus A."/>
            <person name="Glavina del Rio T."/>
            <person name="Dalin E."/>
            <person name="Tice H."/>
            <person name="Bruce D."/>
            <person name="Goodwin L."/>
            <person name="Pitluck S."/>
            <person name="Larimer F."/>
            <person name="Land M.L."/>
            <person name="Hauser L."/>
            <person name="Tiedje J."/>
            <person name="Richardson P."/>
        </authorList>
    </citation>
    <scope>NUCLEOTIDE SEQUENCE [LARGE SCALE GENOMIC DNA]</scope>
    <source>
        <strain evidence="2 3">IOP40-10</strain>
    </source>
</reference>
<dbReference type="EMBL" id="ABLC01000134">
    <property type="protein sequence ID" value="EDT02112.1"/>
    <property type="molecule type" value="Genomic_DNA"/>
</dbReference>
<protein>
    <recommendedName>
        <fullName evidence="4">Cytochrome c family protein</fullName>
    </recommendedName>
</protein>
<dbReference type="RefSeq" id="WP_006753512.1">
    <property type="nucleotide sequence ID" value="NZ_ABLC01000134.1"/>
</dbReference>
<evidence type="ECO:0008006" key="4">
    <source>
        <dbReference type="Google" id="ProtNLM"/>
    </source>
</evidence>
<gene>
    <name evidence="2" type="ORF">BamIOP4010DRAFT_4358</name>
</gene>
<evidence type="ECO:0000313" key="2">
    <source>
        <dbReference type="EMBL" id="EDT02112.1"/>
    </source>
</evidence>
<evidence type="ECO:0000256" key="1">
    <source>
        <dbReference type="SAM" id="SignalP"/>
    </source>
</evidence>
<keyword evidence="1" id="KW-0732">Signal</keyword>
<proteinExistence type="predicted"/>
<evidence type="ECO:0000313" key="3">
    <source>
        <dbReference type="Proteomes" id="UP000005463"/>
    </source>
</evidence>
<accession>B1FJZ7</accession>
<dbReference type="PATRIC" id="fig|396596.7.peg.3133"/>
<feature type="chain" id="PRO_5002762979" description="Cytochrome c family protein" evidence="1">
    <location>
        <begin position="21"/>
        <end position="523"/>
    </location>
</feature>
<name>B1FJZ7_9BURK</name>
<organism evidence="2 3">
    <name type="scientific">Burkholderia ambifaria IOP40-10</name>
    <dbReference type="NCBI Taxonomy" id="396596"/>
    <lineage>
        <taxon>Bacteria</taxon>
        <taxon>Pseudomonadati</taxon>
        <taxon>Pseudomonadota</taxon>
        <taxon>Betaproteobacteria</taxon>
        <taxon>Burkholderiales</taxon>
        <taxon>Burkholderiaceae</taxon>
        <taxon>Burkholderia</taxon>
        <taxon>Burkholderia cepacia complex</taxon>
    </lineage>
</organism>
<dbReference type="AlphaFoldDB" id="B1FJZ7"/>
<feature type="signal peptide" evidence="1">
    <location>
        <begin position="1"/>
        <end position="20"/>
    </location>
</feature>
<dbReference type="Proteomes" id="UP000005463">
    <property type="component" value="Unassembled WGS sequence"/>
</dbReference>
<comment type="caution">
    <text evidence="2">The sequence shown here is derived from an EMBL/GenBank/DDBJ whole genome shotgun (WGS) entry which is preliminary data.</text>
</comment>